<dbReference type="AlphaFoldDB" id="A0AAD8A7E8"/>
<dbReference type="InterPro" id="IPR045116">
    <property type="entry name" value="Clp1/Grc3"/>
</dbReference>
<reference evidence="11" key="1">
    <citation type="journal article" date="2023" name="IScience">
        <title>Live-bearing cockroach genome reveals convergent evolutionary mechanisms linked to viviparity in insects and beyond.</title>
        <authorList>
            <person name="Fouks B."/>
            <person name="Harrison M.C."/>
            <person name="Mikhailova A.A."/>
            <person name="Marchal E."/>
            <person name="English S."/>
            <person name="Carruthers M."/>
            <person name="Jennings E.C."/>
            <person name="Chiamaka E.L."/>
            <person name="Frigard R.A."/>
            <person name="Pippel M."/>
            <person name="Attardo G.M."/>
            <person name="Benoit J.B."/>
            <person name="Bornberg-Bauer E."/>
            <person name="Tobe S.S."/>
        </authorList>
    </citation>
    <scope>NUCLEOTIDE SEQUENCE</scope>
    <source>
        <strain evidence="11">Stay&amp;Tobe</strain>
    </source>
</reference>
<dbReference type="GO" id="GO:0005730">
    <property type="term" value="C:nucleolus"/>
    <property type="evidence" value="ECO:0007669"/>
    <property type="project" value="UniProtKB-SubCell"/>
</dbReference>
<organism evidence="11 12">
    <name type="scientific">Diploptera punctata</name>
    <name type="common">Pacific beetle cockroach</name>
    <dbReference type="NCBI Taxonomy" id="6984"/>
    <lineage>
        <taxon>Eukaryota</taxon>
        <taxon>Metazoa</taxon>
        <taxon>Ecdysozoa</taxon>
        <taxon>Arthropoda</taxon>
        <taxon>Hexapoda</taxon>
        <taxon>Insecta</taxon>
        <taxon>Pterygota</taxon>
        <taxon>Neoptera</taxon>
        <taxon>Polyneoptera</taxon>
        <taxon>Dictyoptera</taxon>
        <taxon>Blattodea</taxon>
        <taxon>Blaberoidea</taxon>
        <taxon>Blaberidae</taxon>
        <taxon>Diplopterinae</taxon>
        <taxon>Diploptera</taxon>
    </lineage>
</organism>
<keyword evidence="6" id="KW-0418">Kinase</keyword>
<comment type="caution">
    <text evidence="11">The sequence shown here is derived from an EMBL/GenBank/DDBJ whole genome shotgun (WGS) entry which is preliminary data.</text>
</comment>
<dbReference type="SUPFAM" id="SSF52540">
    <property type="entry name" value="P-loop containing nucleoside triphosphate hydrolases"/>
    <property type="match status" value="1"/>
</dbReference>
<reference evidence="11" key="2">
    <citation type="submission" date="2023-05" db="EMBL/GenBank/DDBJ databases">
        <authorList>
            <person name="Fouks B."/>
        </authorList>
    </citation>
    <scope>NUCLEOTIDE SEQUENCE</scope>
    <source>
        <strain evidence="11">Stay&amp;Tobe</strain>
        <tissue evidence="11">Testes</tissue>
    </source>
</reference>
<evidence type="ECO:0000259" key="9">
    <source>
        <dbReference type="Pfam" id="PF16575"/>
    </source>
</evidence>
<dbReference type="GO" id="GO:0000448">
    <property type="term" value="P:cleavage in ITS2 between 5.8S rRNA and LSU-rRNA of tricistronic rRNA transcript (SSU-rRNA, 5.8S rRNA, LSU-rRNA)"/>
    <property type="evidence" value="ECO:0007669"/>
    <property type="project" value="TreeGrafter"/>
</dbReference>
<evidence type="ECO:0000256" key="5">
    <source>
        <dbReference type="ARBA" id="ARBA00022741"/>
    </source>
</evidence>
<dbReference type="PANTHER" id="PTHR12755:SF3">
    <property type="entry name" value="POLYNUCLEOTIDE 5'-HYDROXYL-KINASE NOL9"/>
    <property type="match status" value="1"/>
</dbReference>
<keyword evidence="7" id="KW-0067">ATP-binding</keyword>
<feature type="non-terminal residue" evidence="11">
    <location>
        <position position="1"/>
    </location>
</feature>
<evidence type="ECO:0000313" key="12">
    <source>
        <dbReference type="Proteomes" id="UP001233999"/>
    </source>
</evidence>
<dbReference type="Pfam" id="PF25467">
    <property type="entry name" value="NOL9_C"/>
    <property type="match status" value="1"/>
</dbReference>
<sequence length="359" mass="39220">PGSRTVICGGKGVGKSTFLRYLVNQLLSTFREVLCLDFDPGQTEFTVPGTVSAVLVKKPLLGPNFTHITSTECMVNIGEVSIAQCPLHYLDSVSYIIDFCNSKAELNKLPCIVNTMGFNQGIGVDLTVSLIRFVNPYHVVQINSKSEKYNFPSDLSTGYVWQYNSRFCRVPSSFLQYTHTIINSSVVGGKESPSSSLWGLEPARLREAMVLSYLSQMLKSSKSTLTDVVPYKTSYSNLILRVCHTTIPNSLILGALNGNLVALCTYDGKDAFVSNDTTVPRILHKPVVCPCLGFGVVRGIDPEKKNLFLLTPLPESELSRVNCLMLGTVTLPAYVYTMPQGVAGHIPYVTTGPSQPSSK</sequence>
<keyword evidence="8" id="KW-0539">Nucleus</keyword>
<gene>
    <name evidence="11" type="ORF">L9F63_027486</name>
</gene>
<evidence type="ECO:0000256" key="8">
    <source>
        <dbReference type="ARBA" id="ARBA00023242"/>
    </source>
</evidence>
<dbReference type="InterPro" id="IPR032319">
    <property type="entry name" value="CLP1_P"/>
</dbReference>
<evidence type="ECO:0000256" key="1">
    <source>
        <dbReference type="ARBA" id="ARBA00004604"/>
    </source>
</evidence>
<comment type="subcellular location">
    <subcellularLocation>
        <location evidence="1">Nucleus</location>
        <location evidence="1">Nucleolus</location>
    </subcellularLocation>
</comment>
<evidence type="ECO:0000256" key="2">
    <source>
        <dbReference type="ARBA" id="ARBA00011003"/>
    </source>
</evidence>
<evidence type="ECO:0000313" key="11">
    <source>
        <dbReference type="EMBL" id="KAJ9593870.1"/>
    </source>
</evidence>
<feature type="non-terminal residue" evidence="11">
    <location>
        <position position="359"/>
    </location>
</feature>
<evidence type="ECO:0000256" key="3">
    <source>
        <dbReference type="ARBA" id="ARBA00022552"/>
    </source>
</evidence>
<dbReference type="InterPro" id="IPR027417">
    <property type="entry name" value="P-loop_NTPase"/>
</dbReference>
<name>A0AAD8A7E8_DIPPU</name>
<feature type="domain" description="NOL9 C-terminal" evidence="10">
    <location>
        <begin position="226"/>
        <end position="332"/>
    </location>
</feature>
<feature type="domain" description="Clp1 P-loop" evidence="9">
    <location>
        <begin position="9"/>
        <end position="155"/>
    </location>
</feature>
<dbReference type="PANTHER" id="PTHR12755">
    <property type="entry name" value="CLEAVAGE/POLYADENYLATION FACTOR IA SUBUNIT CLP1P"/>
    <property type="match status" value="1"/>
</dbReference>
<evidence type="ECO:0000256" key="6">
    <source>
        <dbReference type="ARBA" id="ARBA00022777"/>
    </source>
</evidence>
<keyword evidence="3" id="KW-0698">rRNA processing</keyword>
<dbReference type="GO" id="GO:0051731">
    <property type="term" value="F:polynucleotide 5'-hydroxyl-kinase activity"/>
    <property type="evidence" value="ECO:0007669"/>
    <property type="project" value="InterPro"/>
</dbReference>
<keyword evidence="5" id="KW-0547">Nucleotide-binding</keyword>
<evidence type="ECO:0000259" key="10">
    <source>
        <dbReference type="Pfam" id="PF25467"/>
    </source>
</evidence>
<dbReference type="InterPro" id="IPR057570">
    <property type="entry name" value="NOL9_C"/>
</dbReference>
<dbReference type="EMBL" id="JASPKZ010003104">
    <property type="protein sequence ID" value="KAJ9593870.1"/>
    <property type="molecule type" value="Genomic_DNA"/>
</dbReference>
<evidence type="ECO:0000256" key="4">
    <source>
        <dbReference type="ARBA" id="ARBA00022679"/>
    </source>
</evidence>
<proteinExistence type="inferred from homology"/>
<dbReference type="GO" id="GO:0005524">
    <property type="term" value="F:ATP binding"/>
    <property type="evidence" value="ECO:0007669"/>
    <property type="project" value="UniProtKB-KW"/>
</dbReference>
<protein>
    <submittedName>
        <fullName evidence="11">Uncharacterized protein</fullName>
    </submittedName>
</protein>
<dbReference type="Pfam" id="PF16575">
    <property type="entry name" value="CLP1_P"/>
    <property type="match status" value="1"/>
</dbReference>
<evidence type="ECO:0000256" key="7">
    <source>
        <dbReference type="ARBA" id="ARBA00022840"/>
    </source>
</evidence>
<dbReference type="Gene3D" id="3.40.50.300">
    <property type="entry name" value="P-loop containing nucleotide triphosphate hydrolases"/>
    <property type="match status" value="1"/>
</dbReference>
<comment type="similarity">
    <text evidence="2">Belongs to the Clp1 family. NOL9/GRC3 subfamily.</text>
</comment>
<keyword evidence="12" id="KW-1185">Reference proteome</keyword>
<keyword evidence="4" id="KW-0808">Transferase</keyword>
<dbReference type="Proteomes" id="UP001233999">
    <property type="component" value="Unassembled WGS sequence"/>
</dbReference>
<accession>A0AAD8A7E8</accession>